<protein>
    <submittedName>
        <fullName evidence="1">Uncharacterized protein</fullName>
    </submittedName>
</protein>
<comment type="caution">
    <text evidence="1">The sequence shown here is derived from an EMBL/GenBank/DDBJ whole genome shotgun (WGS) entry which is preliminary data.</text>
</comment>
<evidence type="ECO:0000313" key="1">
    <source>
        <dbReference type="EMBL" id="OPC81327.1"/>
    </source>
</evidence>
<dbReference type="Proteomes" id="UP000190037">
    <property type="component" value="Unassembled WGS sequence"/>
</dbReference>
<organism evidence="1 2">
    <name type="scientific">Embleya scabrispora</name>
    <dbReference type="NCBI Taxonomy" id="159449"/>
    <lineage>
        <taxon>Bacteria</taxon>
        <taxon>Bacillati</taxon>
        <taxon>Actinomycetota</taxon>
        <taxon>Actinomycetes</taxon>
        <taxon>Kitasatosporales</taxon>
        <taxon>Streptomycetaceae</taxon>
        <taxon>Embleya</taxon>
    </lineage>
</organism>
<dbReference type="OrthoDB" id="7260171at2"/>
<dbReference type="EMBL" id="MWQN01000001">
    <property type="protein sequence ID" value="OPC81327.1"/>
    <property type="molecule type" value="Genomic_DNA"/>
</dbReference>
<gene>
    <name evidence="1" type="ORF">B4N89_10545</name>
</gene>
<keyword evidence="2" id="KW-1185">Reference proteome</keyword>
<sequence length="209" mass="23109">MSQPQRLVRAWSVRAGAARTQVEAGVRARRWLWFREAFPDIERLRVVDLGGCAEFWWHAPVRPAHVRVVTTAERAAEPAPWLAVEAGDPLAWNGGCDLVVCDGLLDRLAAPTDRARLADVVHASAERYWLRTAAREHPLDPQTSLPAVHLLPGRVRTRIDGCAPRVFPARRAELAARFPGSVVRGERVAGLVSSWVVAKPRADHVPGRP</sequence>
<accession>A0A1T3NWX3</accession>
<dbReference type="STRING" id="159449.B4N89_10545"/>
<evidence type="ECO:0000313" key="2">
    <source>
        <dbReference type="Proteomes" id="UP000190037"/>
    </source>
</evidence>
<dbReference type="RefSeq" id="WP_078975626.1">
    <property type="nucleotide sequence ID" value="NZ_MWQN01000001.1"/>
</dbReference>
<name>A0A1T3NWX3_9ACTN</name>
<dbReference type="AlphaFoldDB" id="A0A1T3NWX3"/>
<proteinExistence type="predicted"/>
<reference evidence="1 2" key="1">
    <citation type="submission" date="2017-03" db="EMBL/GenBank/DDBJ databases">
        <title>Draft genome sequence of Streptomyces scabrisporus NF3, endophyte isolated from Amphipterygium adstringens.</title>
        <authorList>
            <person name="Vazquez M."/>
            <person name="Ceapa C.D."/>
            <person name="Rodriguez Luna D."/>
            <person name="Sanchez Esquivel S."/>
        </authorList>
    </citation>
    <scope>NUCLEOTIDE SEQUENCE [LARGE SCALE GENOMIC DNA]</scope>
    <source>
        <strain evidence="1 2">NF3</strain>
    </source>
</reference>